<sequence length="399" mass="44083">MNKKRKQLKTPSGVSLDVVKVSAACMHDPADGFSPRSVRKHAQAGATIKRLQLRLKGEEDGNPGLEVTEYVVVLNSEGVGVWRTKSLDPKPPHMAMATKRTKGPRMDPAVMRLSFNVDSDIKYLDLSQCASIVNRRFYQQGIQWAVARITFVDTTGTANGTVNIQKLPTSWVAGQSWKKGKAVWDMMNQKAMKLAEGVKPRYYDYKVHMDTSHVAGGFAQNLIPIRGAPAGGFYPQGEWMASQYVIPNEGTNTVTTFDVKMNGNDDANAKGLVKGYGLSRALPFDPDPRTFADLSENWLSQVFNEGTLQTSEVLDDLEEQNDALPYNDAYAQDNEIVDEIVFRNTPERPVPGSRLSIGGFTAPCGLLRIDQLAGATLRMYIDLVPGSHRGYLCQSMEDM</sequence>
<reference evidence="1" key="1">
    <citation type="journal article" date="2013" name="ISME J.">
        <title>Previously unknown and highly divergent ssDNA viruses populate the oceans.</title>
        <authorList>
            <person name="Labonte J.M."/>
            <person name="Suttle C.A."/>
        </authorList>
    </citation>
    <scope>NUCLEOTIDE SEQUENCE</scope>
</reference>
<proteinExistence type="predicted"/>
<dbReference type="EMBL" id="JX904611">
    <property type="protein sequence ID" value="AGA18464.1"/>
    <property type="molecule type" value="Genomic_DNA"/>
</dbReference>
<protein>
    <submittedName>
        <fullName evidence="1">Uncharacterized protein</fullName>
    </submittedName>
</protein>
<evidence type="ECO:0000313" key="1">
    <source>
        <dbReference type="EMBL" id="AGA18464.1"/>
    </source>
</evidence>
<accession>S4TEM4</accession>
<organism evidence="1">
    <name type="scientific">uncultured marine virus</name>
    <dbReference type="NCBI Taxonomy" id="186617"/>
    <lineage>
        <taxon>Viruses</taxon>
        <taxon>environmental samples</taxon>
    </lineage>
</organism>
<name>S4TEM4_9VIRU</name>